<sequence>MGETPFVLASASPRRRELLALADLPVEVRAPEVDETPEPNETPHAYVARLARTKASACVRGPGEVVLAADTAVVLDGAPLGKPRDPEHAAALLGALSGRRHTVLTGVAVAGGRLPEVHAEVVATEVEFAHLTAEMIAWYVATGEPFDKAGGYGIQGRAALFVRRIEGSWTNVVGLPLVESLELLRAAGVRV</sequence>
<feature type="site" description="Important for substrate specificity" evidence="3">
    <location>
        <position position="14"/>
    </location>
</feature>
<evidence type="ECO:0000256" key="3">
    <source>
        <dbReference type="HAMAP-Rule" id="MF_00528"/>
    </source>
</evidence>
<accession>A0A411YCX8</accession>
<dbReference type="SUPFAM" id="SSF52972">
    <property type="entry name" value="ITPase-like"/>
    <property type="match status" value="1"/>
</dbReference>
<feature type="site" description="Important for substrate specificity" evidence="3">
    <location>
        <position position="71"/>
    </location>
</feature>
<keyword evidence="3" id="KW-0963">Cytoplasm</keyword>
<keyword evidence="5" id="KW-1185">Reference proteome</keyword>
<dbReference type="Pfam" id="PF02545">
    <property type="entry name" value="Maf"/>
    <property type="match status" value="1"/>
</dbReference>
<dbReference type="EMBL" id="CP036402">
    <property type="protein sequence ID" value="QBI19074.1"/>
    <property type="molecule type" value="Genomic_DNA"/>
</dbReference>
<proteinExistence type="inferred from homology"/>
<comment type="function">
    <text evidence="3">Nucleoside triphosphate pyrophosphatase that hydrolyzes dTTP and UTP. May have a dual role in cell division arrest and in preventing the incorporation of modified nucleotides into cellular nucleic acids.</text>
</comment>
<comment type="caution">
    <text evidence="3">Lacks conserved residue(s) required for the propagation of feature annotation.</text>
</comment>
<dbReference type="InterPro" id="IPR003697">
    <property type="entry name" value="Maf-like"/>
</dbReference>
<keyword evidence="2 3" id="KW-0378">Hydrolase</keyword>
<gene>
    <name evidence="4" type="ORF">ER308_05625</name>
</gene>
<dbReference type="KEGG" id="erz:ER308_05625"/>
<comment type="similarity">
    <text evidence="3">Belongs to the Maf family. YhdE subfamily.</text>
</comment>
<organism evidence="4 5">
    <name type="scientific">Egibacter rhizosphaerae</name>
    <dbReference type="NCBI Taxonomy" id="1670831"/>
    <lineage>
        <taxon>Bacteria</taxon>
        <taxon>Bacillati</taxon>
        <taxon>Actinomycetota</taxon>
        <taxon>Nitriliruptoria</taxon>
        <taxon>Egibacterales</taxon>
        <taxon>Egibacteraceae</taxon>
        <taxon>Egibacter</taxon>
    </lineage>
</organism>
<evidence type="ECO:0000256" key="2">
    <source>
        <dbReference type="ARBA" id="ARBA00022801"/>
    </source>
</evidence>
<evidence type="ECO:0000256" key="1">
    <source>
        <dbReference type="ARBA" id="ARBA00001968"/>
    </source>
</evidence>
<feature type="active site" description="Proton acceptor" evidence="3">
    <location>
        <position position="70"/>
    </location>
</feature>
<dbReference type="InterPro" id="IPR029001">
    <property type="entry name" value="ITPase-like_fam"/>
</dbReference>
<comment type="subcellular location">
    <subcellularLocation>
        <location evidence="3">Cytoplasm</location>
    </subcellularLocation>
</comment>
<dbReference type="OrthoDB" id="3527985at2"/>
<dbReference type="GO" id="GO:0005737">
    <property type="term" value="C:cytoplasm"/>
    <property type="evidence" value="ECO:0007669"/>
    <property type="project" value="UniProtKB-SubCell"/>
</dbReference>
<dbReference type="PANTHER" id="PTHR43213">
    <property type="entry name" value="BIFUNCTIONAL DTTP/UTP PYROPHOSPHATASE/METHYLTRANSFERASE PROTEIN-RELATED"/>
    <property type="match status" value="1"/>
</dbReference>
<comment type="catalytic activity">
    <reaction evidence="3">
        <text>UTP + H2O = UMP + diphosphate + H(+)</text>
        <dbReference type="Rhea" id="RHEA:29395"/>
        <dbReference type="ChEBI" id="CHEBI:15377"/>
        <dbReference type="ChEBI" id="CHEBI:15378"/>
        <dbReference type="ChEBI" id="CHEBI:33019"/>
        <dbReference type="ChEBI" id="CHEBI:46398"/>
        <dbReference type="ChEBI" id="CHEBI:57865"/>
        <dbReference type="EC" id="3.6.1.9"/>
    </reaction>
</comment>
<dbReference type="NCBIfam" id="TIGR00172">
    <property type="entry name" value="maf"/>
    <property type="match status" value="1"/>
</dbReference>
<feature type="site" description="Important for substrate specificity" evidence="3">
    <location>
        <position position="155"/>
    </location>
</feature>
<dbReference type="EC" id="3.6.1.9" evidence="3"/>
<comment type="cofactor">
    <cofactor evidence="1 3">
        <name>a divalent metal cation</name>
        <dbReference type="ChEBI" id="CHEBI:60240"/>
    </cofactor>
</comment>
<dbReference type="GO" id="GO:0009117">
    <property type="term" value="P:nucleotide metabolic process"/>
    <property type="evidence" value="ECO:0007669"/>
    <property type="project" value="UniProtKB-KW"/>
</dbReference>
<dbReference type="Proteomes" id="UP000291469">
    <property type="component" value="Chromosome"/>
</dbReference>
<evidence type="ECO:0000313" key="5">
    <source>
        <dbReference type="Proteomes" id="UP000291469"/>
    </source>
</evidence>
<dbReference type="RefSeq" id="WP_131154071.1">
    <property type="nucleotide sequence ID" value="NZ_CP036402.1"/>
</dbReference>
<dbReference type="PIRSF" id="PIRSF006305">
    <property type="entry name" value="Maf"/>
    <property type="match status" value="1"/>
</dbReference>
<dbReference type="AlphaFoldDB" id="A0A411YCX8"/>
<name>A0A411YCX8_9ACTN</name>
<keyword evidence="3" id="KW-0546">Nucleotide metabolism</keyword>
<comment type="catalytic activity">
    <reaction evidence="3">
        <text>dTTP + H2O = dTMP + diphosphate + H(+)</text>
        <dbReference type="Rhea" id="RHEA:28534"/>
        <dbReference type="ChEBI" id="CHEBI:15377"/>
        <dbReference type="ChEBI" id="CHEBI:15378"/>
        <dbReference type="ChEBI" id="CHEBI:33019"/>
        <dbReference type="ChEBI" id="CHEBI:37568"/>
        <dbReference type="ChEBI" id="CHEBI:63528"/>
        <dbReference type="EC" id="3.6.1.9"/>
    </reaction>
</comment>
<dbReference type="HAMAP" id="MF_00528">
    <property type="entry name" value="Maf"/>
    <property type="match status" value="1"/>
</dbReference>
<dbReference type="PANTHER" id="PTHR43213:SF5">
    <property type="entry name" value="BIFUNCTIONAL DTTP_UTP PYROPHOSPHATASE_METHYLTRANSFERASE PROTEIN-RELATED"/>
    <property type="match status" value="1"/>
</dbReference>
<dbReference type="CDD" id="cd00555">
    <property type="entry name" value="Maf"/>
    <property type="match status" value="1"/>
</dbReference>
<evidence type="ECO:0000313" key="4">
    <source>
        <dbReference type="EMBL" id="QBI19074.1"/>
    </source>
</evidence>
<reference evidence="4 5" key="1">
    <citation type="submission" date="2019-01" db="EMBL/GenBank/DDBJ databases">
        <title>Egibacter rhizosphaerae EGI 80759T.</title>
        <authorList>
            <person name="Chen D.-D."/>
            <person name="Tian Y."/>
            <person name="Jiao J.-Y."/>
            <person name="Zhang X.-T."/>
            <person name="Zhang Y.-G."/>
            <person name="Zhang Y."/>
            <person name="Xiao M."/>
            <person name="Shu W.-S."/>
            <person name="Li W.-J."/>
        </authorList>
    </citation>
    <scope>NUCLEOTIDE SEQUENCE [LARGE SCALE GENOMIC DNA]</scope>
    <source>
        <strain evidence="4 5">EGI 80759</strain>
    </source>
</reference>
<dbReference type="GO" id="GO:0036221">
    <property type="term" value="F:UTP diphosphatase activity"/>
    <property type="evidence" value="ECO:0007669"/>
    <property type="project" value="RHEA"/>
</dbReference>
<protein>
    <recommendedName>
        <fullName evidence="3">dTTP/UTP pyrophosphatase</fullName>
        <shortName evidence="3">dTTPase/UTPase</shortName>
        <ecNumber evidence="3">3.6.1.9</ecNumber>
    </recommendedName>
    <alternativeName>
        <fullName evidence="3">Nucleoside triphosphate pyrophosphatase</fullName>
    </alternativeName>
    <alternativeName>
        <fullName evidence="3">Nucleotide pyrophosphatase</fullName>
        <shortName evidence="3">Nucleotide PPase</shortName>
    </alternativeName>
</protein>
<dbReference type="Gene3D" id="3.90.950.10">
    <property type="match status" value="1"/>
</dbReference>
<dbReference type="GO" id="GO:0036218">
    <property type="term" value="F:dTTP diphosphatase activity"/>
    <property type="evidence" value="ECO:0007669"/>
    <property type="project" value="RHEA"/>
</dbReference>